<comment type="caution">
    <text evidence="2">The sequence shown here is derived from an EMBL/GenBank/DDBJ whole genome shotgun (WGS) entry which is preliminary data.</text>
</comment>
<accession>A0A7K1TDA3</accession>
<keyword evidence="1" id="KW-1133">Transmembrane helix</keyword>
<evidence type="ECO:0000313" key="3">
    <source>
        <dbReference type="Proteomes" id="UP000441336"/>
    </source>
</evidence>
<gene>
    <name evidence="2" type="ORF">GO988_08620</name>
</gene>
<evidence type="ECO:0008006" key="4">
    <source>
        <dbReference type="Google" id="ProtNLM"/>
    </source>
</evidence>
<feature type="transmembrane region" description="Helical" evidence="1">
    <location>
        <begin position="195"/>
        <end position="225"/>
    </location>
</feature>
<organism evidence="2 3">
    <name type="scientific">Hymenobacter ginkgonis</name>
    <dbReference type="NCBI Taxonomy" id="2682976"/>
    <lineage>
        <taxon>Bacteria</taxon>
        <taxon>Pseudomonadati</taxon>
        <taxon>Bacteroidota</taxon>
        <taxon>Cytophagia</taxon>
        <taxon>Cytophagales</taxon>
        <taxon>Hymenobacteraceae</taxon>
        <taxon>Hymenobacter</taxon>
    </lineage>
</organism>
<feature type="transmembrane region" description="Helical" evidence="1">
    <location>
        <begin position="384"/>
        <end position="402"/>
    </location>
</feature>
<feature type="transmembrane region" description="Helical" evidence="1">
    <location>
        <begin position="116"/>
        <end position="133"/>
    </location>
</feature>
<dbReference type="RefSeq" id="WP_157564233.1">
    <property type="nucleotide sequence ID" value="NZ_WQKZ01000002.1"/>
</dbReference>
<feature type="transmembrane region" description="Helical" evidence="1">
    <location>
        <begin position="237"/>
        <end position="256"/>
    </location>
</feature>
<evidence type="ECO:0000256" key="1">
    <source>
        <dbReference type="SAM" id="Phobius"/>
    </source>
</evidence>
<feature type="transmembrane region" description="Helical" evidence="1">
    <location>
        <begin position="20"/>
        <end position="38"/>
    </location>
</feature>
<dbReference type="Proteomes" id="UP000441336">
    <property type="component" value="Unassembled WGS sequence"/>
</dbReference>
<keyword evidence="1" id="KW-0812">Transmembrane</keyword>
<evidence type="ECO:0000313" key="2">
    <source>
        <dbReference type="EMBL" id="MVN76386.1"/>
    </source>
</evidence>
<proteinExistence type="predicted"/>
<keyword evidence="1" id="KW-0472">Membrane</keyword>
<feature type="transmembrane region" description="Helical" evidence="1">
    <location>
        <begin position="327"/>
        <end position="345"/>
    </location>
</feature>
<protein>
    <recommendedName>
        <fullName evidence="4">Glycosyltransferase RgtA/B/C/D-like domain-containing protein</fullName>
    </recommendedName>
</protein>
<name>A0A7K1TDA3_9BACT</name>
<reference evidence="2 3" key="1">
    <citation type="submission" date="2019-12" db="EMBL/GenBank/DDBJ databases">
        <title>Hymenobacter sp. HMF4947 Genome sequencing and assembly.</title>
        <authorList>
            <person name="Kang H."/>
            <person name="Cha I."/>
            <person name="Kim H."/>
            <person name="Joh K."/>
        </authorList>
    </citation>
    <scope>NUCLEOTIDE SEQUENCE [LARGE SCALE GENOMIC DNA]</scope>
    <source>
        <strain evidence="2 3">HMF4947</strain>
    </source>
</reference>
<feature type="transmembrane region" description="Helical" evidence="1">
    <location>
        <begin position="354"/>
        <end position="378"/>
    </location>
</feature>
<feature type="transmembrane region" description="Helical" evidence="1">
    <location>
        <begin position="80"/>
        <end position="104"/>
    </location>
</feature>
<keyword evidence="3" id="KW-1185">Reference proteome</keyword>
<sequence>MPSPPTLPPWLLPRRPYHAAAFGLFAVVAAVLYGPYLHTLPEGIHVWPQADRLALAINFFDGGFHFWYPRTSGFSPGPFSSIGGVTGVEFPIQAYLAGLSGLLFGRENILPVFRTLDAVMAVVGFWYLFRIVFERTGNFAAGLLPGAFLLASPTFIAYAGSTLPDPFSLSLTFVGYYYWLRYFEPNGRFADLPVALVVLSLAALIKTTCGLHLLAVFGITVLYNFFEPTRFTTRQRLVLLGVLGAGLGAVLVFYLHNQWLNETYRAEQFLATAMPVVPVVTWHTFIMRFFDTWRFEYFSRTDYRLLIASALLCLVLARRSWQRFRPLVLLVLATLAIGYVFYGLMGPQINIHDYYIICSFMPPVLLVLVLALLLLSTMSWRAAWPRHVLTLSLLLTSGYLAYSSIEKLAGRMSDDHPPASRGYTHRWMRGGAATLKQAGVPQQARLLVLGDWAPNTALVYFDRRGITWLAYLPELTVAELERHMSADSLQYVVMPGESYAQLAPQKDALLEAFTPVLVQSVAVLRRRHPERLAW</sequence>
<feature type="transmembrane region" description="Helical" evidence="1">
    <location>
        <begin position="268"/>
        <end position="290"/>
    </location>
</feature>
<feature type="transmembrane region" description="Helical" evidence="1">
    <location>
        <begin position="139"/>
        <end position="159"/>
    </location>
</feature>
<dbReference type="EMBL" id="WQKZ01000002">
    <property type="protein sequence ID" value="MVN76386.1"/>
    <property type="molecule type" value="Genomic_DNA"/>
</dbReference>
<dbReference type="AlphaFoldDB" id="A0A7K1TDA3"/>